<dbReference type="Gramene" id="OIT03915">
    <property type="protein sequence ID" value="OIT03915"/>
    <property type="gene ID" value="A4A49_10394"/>
</dbReference>
<dbReference type="EMBL" id="MJEQ01037186">
    <property type="protein sequence ID" value="OIT03915.1"/>
    <property type="molecule type" value="Genomic_DNA"/>
</dbReference>
<organism evidence="1 2">
    <name type="scientific">Nicotiana attenuata</name>
    <name type="common">Coyote tobacco</name>
    <dbReference type="NCBI Taxonomy" id="49451"/>
    <lineage>
        <taxon>Eukaryota</taxon>
        <taxon>Viridiplantae</taxon>
        <taxon>Streptophyta</taxon>
        <taxon>Embryophyta</taxon>
        <taxon>Tracheophyta</taxon>
        <taxon>Spermatophyta</taxon>
        <taxon>Magnoliopsida</taxon>
        <taxon>eudicotyledons</taxon>
        <taxon>Gunneridae</taxon>
        <taxon>Pentapetalae</taxon>
        <taxon>asterids</taxon>
        <taxon>lamiids</taxon>
        <taxon>Solanales</taxon>
        <taxon>Solanaceae</taxon>
        <taxon>Nicotianoideae</taxon>
        <taxon>Nicotianeae</taxon>
        <taxon>Nicotiana</taxon>
    </lineage>
</organism>
<dbReference type="OMA" id="ETETYEN"/>
<protein>
    <submittedName>
        <fullName evidence="1">Uncharacterized protein</fullName>
    </submittedName>
</protein>
<sequence>MGSLYEGGEVKIIKRKAEVKKMLQNEVMENANTEEIMPLDVKDYEELGLIIETSEVESFEKTCIDFNALFSDFWPDQEETETYENTSLSGGSNISMVLEENNYISPVIPQLVEFEKWMETNSPERSGEELWRGYNWDFEEEKDDKIMEWIWYPYSYEEFLRFYEGSAS</sequence>
<reference evidence="1" key="1">
    <citation type="submission" date="2016-11" db="EMBL/GenBank/DDBJ databases">
        <title>The genome of Nicotiana attenuata.</title>
        <authorList>
            <person name="Xu S."/>
            <person name="Brockmoeller T."/>
            <person name="Gaquerel E."/>
            <person name="Navarro A."/>
            <person name="Kuhl H."/>
            <person name="Gase K."/>
            <person name="Ling Z."/>
            <person name="Zhou W."/>
            <person name="Kreitzer C."/>
            <person name="Stanke M."/>
            <person name="Tang H."/>
            <person name="Lyons E."/>
            <person name="Pandey P."/>
            <person name="Pandey S.P."/>
            <person name="Timmermann B."/>
            <person name="Baldwin I.T."/>
        </authorList>
    </citation>
    <scope>NUCLEOTIDE SEQUENCE [LARGE SCALE GENOMIC DNA]</scope>
    <source>
        <strain evidence="1">UT</strain>
    </source>
</reference>
<proteinExistence type="predicted"/>
<comment type="caution">
    <text evidence="1">The sequence shown here is derived from an EMBL/GenBank/DDBJ whole genome shotgun (WGS) entry which is preliminary data.</text>
</comment>
<keyword evidence="2" id="KW-1185">Reference proteome</keyword>
<dbReference type="AlphaFoldDB" id="A0A1J6IYR6"/>
<evidence type="ECO:0000313" key="1">
    <source>
        <dbReference type="EMBL" id="OIT03915.1"/>
    </source>
</evidence>
<evidence type="ECO:0000313" key="2">
    <source>
        <dbReference type="Proteomes" id="UP000187609"/>
    </source>
</evidence>
<dbReference type="Proteomes" id="UP000187609">
    <property type="component" value="Unassembled WGS sequence"/>
</dbReference>
<name>A0A1J6IYR6_NICAT</name>
<accession>A0A1J6IYR6</accession>
<gene>
    <name evidence="1" type="ORF">A4A49_10394</name>
</gene>